<sequence>MPRKPGITHLASVKPWYQTRNSRTAFGLRQSAMNFDLSVIGHWLQKRCGRRPDATMTAATTCQYLSRVQSRKNRHGGWCRLTHILGPSKPNTTLLWTWDVTQTAPRILRSSYNSNAWRLLDARGQDDHTFLCHGIVDPTPPDFLKLSHAGTHAWLHPEHSPGMRRLQYR</sequence>
<reference evidence="1" key="1">
    <citation type="journal article" date="2020" name="Stud. Mycol.">
        <title>101 Dothideomycetes genomes: a test case for predicting lifestyles and emergence of pathogens.</title>
        <authorList>
            <person name="Haridas S."/>
            <person name="Albert R."/>
            <person name="Binder M."/>
            <person name="Bloem J."/>
            <person name="Labutti K."/>
            <person name="Salamov A."/>
            <person name="Andreopoulos B."/>
            <person name="Baker S."/>
            <person name="Barry K."/>
            <person name="Bills G."/>
            <person name="Bluhm B."/>
            <person name="Cannon C."/>
            <person name="Castanera R."/>
            <person name="Culley D."/>
            <person name="Daum C."/>
            <person name="Ezra D."/>
            <person name="Gonzalez J."/>
            <person name="Henrissat B."/>
            <person name="Kuo A."/>
            <person name="Liang C."/>
            <person name="Lipzen A."/>
            <person name="Lutzoni F."/>
            <person name="Magnuson J."/>
            <person name="Mondo S."/>
            <person name="Nolan M."/>
            <person name="Ohm R."/>
            <person name="Pangilinan J."/>
            <person name="Park H.-J."/>
            <person name="Ramirez L."/>
            <person name="Alfaro M."/>
            <person name="Sun H."/>
            <person name="Tritt A."/>
            <person name="Yoshinaga Y."/>
            <person name="Zwiers L.-H."/>
            <person name="Turgeon B."/>
            <person name="Goodwin S."/>
            <person name="Spatafora J."/>
            <person name="Crous P."/>
            <person name="Grigoriev I."/>
        </authorList>
    </citation>
    <scope>NUCLEOTIDE SEQUENCE</scope>
    <source>
        <strain evidence="1">CBS 110217</strain>
    </source>
</reference>
<dbReference type="EMBL" id="ML978155">
    <property type="protein sequence ID" value="KAF2036071.1"/>
    <property type="molecule type" value="Genomic_DNA"/>
</dbReference>
<gene>
    <name evidence="1" type="ORF">EK21DRAFT_83790</name>
</gene>
<comment type="caution">
    <text evidence="1">The sequence shown here is derived from an EMBL/GenBank/DDBJ whole genome shotgun (WGS) entry which is preliminary data.</text>
</comment>
<dbReference type="Proteomes" id="UP000799777">
    <property type="component" value="Unassembled WGS sequence"/>
</dbReference>
<dbReference type="AlphaFoldDB" id="A0A9P4HIV4"/>
<protein>
    <submittedName>
        <fullName evidence="1">Uncharacterized protein</fullName>
    </submittedName>
</protein>
<evidence type="ECO:0000313" key="2">
    <source>
        <dbReference type="Proteomes" id="UP000799777"/>
    </source>
</evidence>
<evidence type="ECO:0000313" key="1">
    <source>
        <dbReference type="EMBL" id="KAF2036071.1"/>
    </source>
</evidence>
<accession>A0A9P4HIV4</accession>
<keyword evidence="2" id="KW-1185">Reference proteome</keyword>
<proteinExistence type="predicted"/>
<name>A0A9P4HIV4_9PLEO</name>
<organism evidence="1 2">
    <name type="scientific">Setomelanomma holmii</name>
    <dbReference type="NCBI Taxonomy" id="210430"/>
    <lineage>
        <taxon>Eukaryota</taxon>
        <taxon>Fungi</taxon>
        <taxon>Dikarya</taxon>
        <taxon>Ascomycota</taxon>
        <taxon>Pezizomycotina</taxon>
        <taxon>Dothideomycetes</taxon>
        <taxon>Pleosporomycetidae</taxon>
        <taxon>Pleosporales</taxon>
        <taxon>Pleosporineae</taxon>
        <taxon>Phaeosphaeriaceae</taxon>
        <taxon>Setomelanomma</taxon>
    </lineage>
</organism>